<evidence type="ECO:0000313" key="1">
    <source>
        <dbReference type="EMBL" id="KKU55882.1"/>
    </source>
</evidence>
<dbReference type="InterPro" id="IPR013783">
    <property type="entry name" value="Ig-like_fold"/>
</dbReference>
<dbReference type="PANTHER" id="PTHR37833:SF1">
    <property type="entry name" value="SIGNAL PEPTIDE PROTEIN"/>
    <property type="match status" value="1"/>
</dbReference>
<proteinExistence type="predicted"/>
<evidence type="ECO:0000313" key="2">
    <source>
        <dbReference type="Proteomes" id="UP000034607"/>
    </source>
</evidence>
<gene>
    <name evidence="1" type="ORF">UX78_C0015G0029</name>
</gene>
<name>A0A0G1RFM8_9BACT</name>
<dbReference type="Pfam" id="PF07610">
    <property type="entry name" value="DUF1573"/>
    <property type="match status" value="1"/>
</dbReference>
<dbReference type="Proteomes" id="UP000034607">
    <property type="component" value="Unassembled WGS sequence"/>
</dbReference>
<dbReference type="Gene3D" id="2.60.40.10">
    <property type="entry name" value="Immunoglobulins"/>
    <property type="match status" value="1"/>
</dbReference>
<accession>A0A0G1RFM8</accession>
<sequence>MNPKIIIAVIISSLGLVIGGVVLASRLPTNQKAEVVKDDSAKLFVDHQNYDWQNINYSGGVVTHSFPVGNQGTAPLTVANMKTSCMCTTVKLISTSGTSPAFAMHQQSDWKGTVQPGETAQLEIVFDPAFHGPQGVGPMERIISLETSDPLHPYVEFNLKGEVTKS</sequence>
<protein>
    <recommendedName>
        <fullName evidence="3">DUF1573 domain-containing protein</fullName>
    </recommendedName>
</protein>
<comment type="caution">
    <text evidence="1">The sequence shown here is derived from an EMBL/GenBank/DDBJ whole genome shotgun (WGS) entry which is preliminary data.</text>
</comment>
<dbReference type="PANTHER" id="PTHR37833">
    <property type="entry name" value="LIPOPROTEIN-RELATED"/>
    <property type="match status" value="1"/>
</dbReference>
<dbReference type="InterPro" id="IPR011467">
    <property type="entry name" value="DUF1573"/>
</dbReference>
<evidence type="ECO:0008006" key="3">
    <source>
        <dbReference type="Google" id="ProtNLM"/>
    </source>
</evidence>
<organism evidence="1 2">
    <name type="scientific">Candidatus Amesbacteria bacterium GW2011_GWA2_47_11</name>
    <dbReference type="NCBI Taxonomy" id="1618357"/>
    <lineage>
        <taxon>Bacteria</taxon>
        <taxon>Candidatus Amesiibacteriota</taxon>
    </lineage>
</organism>
<dbReference type="EMBL" id="LCNM01000015">
    <property type="protein sequence ID" value="KKU55882.1"/>
    <property type="molecule type" value="Genomic_DNA"/>
</dbReference>
<reference evidence="1 2" key="1">
    <citation type="journal article" date="2015" name="Nature">
        <title>rRNA introns, odd ribosomes, and small enigmatic genomes across a large radiation of phyla.</title>
        <authorList>
            <person name="Brown C.T."/>
            <person name="Hug L.A."/>
            <person name="Thomas B.C."/>
            <person name="Sharon I."/>
            <person name="Castelle C.J."/>
            <person name="Singh A."/>
            <person name="Wilkins M.J."/>
            <person name="Williams K.H."/>
            <person name="Banfield J.F."/>
        </authorList>
    </citation>
    <scope>NUCLEOTIDE SEQUENCE [LARGE SCALE GENOMIC DNA]</scope>
</reference>
<dbReference type="AlphaFoldDB" id="A0A0G1RFM8"/>